<feature type="domain" description="Ig-like" evidence="13">
    <location>
        <begin position="124"/>
        <end position="197"/>
    </location>
</feature>
<dbReference type="PANTHER" id="PTHR11738">
    <property type="entry name" value="MHC CLASS I NK CELL RECEPTOR"/>
    <property type="match status" value="1"/>
</dbReference>
<evidence type="ECO:0000256" key="12">
    <source>
        <dbReference type="SAM" id="SignalP"/>
    </source>
</evidence>
<keyword evidence="6 11" id="KW-1133">Transmembrane helix</keyword>
<keyword evidence="8" id="KW-1015">Disulfide bond</keyword>
<evidence type="ECO:0000256" key="7">
    <source>
        <dbReference type="ARBA" id="ARBA00023136"/>
    </source>
</evidence>
<feature type="chain" id="PRO_5028439967" evidence="12">
    <location>
        <begin position="21"/>
        <end position="660"/>
    </location>
</feature>
<dbReference type="GO" id="GO:0002764">
    <property type="term" value="P:immune response-regulating signaling pathway"/>
    <property type="evidence" value="ECO:0007669"/>
    <property type="project" value="TreeGrafter"/>
</dbReference>
<dbReference type="Pfam" id="PF13895">
    <property type="entry name" value="Ig_2"/>
    <property type="match status" value="2"/>
</dbReference>
<dbReference type="Pfam" id="PF13927">
    <property type="entry name" value="Ig_3"/>
    <property type="match status" value="1"/>
</dbReference>
<evidence type="ECO:0000256" key="1">
    <source>
        <dbReference type="ARBA" id="ARBA00004162"/>
    </source>
</evidence>
<keyword evidence="3 11" id="KW-0812">Transmembrane</keyword>
<dbReference type="PANTHER" id="PTHR11738:SF179">
    <property type="entry name" value="LEUKOCYTE IMMUNOGLOBULIN-LIKE RECEPTOR SUBFAMILY A MEMBER 5"/>
    <property type="match status" value="1"/>
</dbReference>
<evidence type="ECO:0000256" key="5">
    <source>
        <dbReference type="ARBA" id="ARBA00022737"/>
    </source>
</evidence>
<dbReference type="InterPro" id="IPR007110">
    <property type="entry name" value="Ig-like_dom"/>
</dbReference>
<gene>
    <name evidence="15" type="primary">LOC101582201</name>
</gene>
<protein>
    <submittedName>
        <fullName evidence="15">Leukocyte immunoglobulin-like receptor subfamily A member 6 isoform X1</fullName>
    </submittedName>
</protein>
<evidence type="ECO:0000313" key="15">
    <source>
        <dbReference type="RefSeq" id="XP_023564508.1"/>
    </source>
</evidence>
<dbReference type="Gene3D" id="2.60.40.10">
    <property type="entry name" value="Immunoglobulins"/>
    <property type="match status" value="6"/>
</dbReference>
<evidence type="ECO:0000256" key="11">
    <source>
        <dbReference type="SAM" id="Phobius"/>
    </source>
</evidence>
<keyword evidence="2" id="KW-1003">Cell membrane</keyword>
<evidence type="ECO:0000256" key="8">
    <source>
        <dbReference type="ARBA" id="ARBA00023157"/>
    </source>
</evidence>
<reference evidence="15" key="1">
    <citation type="submission" date="2025-08" db="UniProtKB">
        <authorList>
            <consortium name="RefSeq"/>
        </authorList>
    </citation>
    <scope>IDENTIFICATION</scope>
</reference>
<dbReference type="SMART" id="SM00409">
    <property type="entry name" value="IG"/>
    <property type="match status" value="6"/>
</dbReference>
<evidence type="ECO:0000256" key="10">
    <source>
        <dbReference type="ARBA" id="ARBA00023319"/>
    </source>
</evidence>
<organism evidence="14 15">
    <name type="scientific">Octodon degus</name>
    <name type="common">Degu</name>
    <name type="synonym">Sciurus degus</name>
    <dbReference type="NCBI Taxonomy" id="10160"/>
    <lineage>
        <taxon>Eukaryota</taxon>
        <taxon>Metazoa</taxon>
        <taxon>Chordata</taxon>
        <taxon>Craniata</taxon>
        <taxon>Vertebrata</taxon>
        <taxon>Euteleostomi</taxon>
        <taxon>Mammalia</taxon>
        <taxon>Eutheria</taxon>
        <taxon>Euarchontoglires</taxon>
        <taxon>Glires</taxon>
        <taxon>Rodentia</taxon>
        <taxon>Hystricomorpha</taxon>
        <taxon>Octodontidae</taxon>
        <taxon>Octodon</taxon>
    </lineage>
</organism>
<evidence type="ECO:0000256" key="2">
    <source>
        <dbReference type="ARBA" id="ARBA00022475"/>
    </source>
</evidence>
<evidence type="ECO:0000256" key="3">
    <source>
        <dbReference type="ARBA" id="ARBA00022692"/>
    </source>
</evidence>
<dbReference type="Proteomes" id="UP000515203">
    <property type="component" value="Unplaced"/>
</dbReference>
<dbReference type="InterPro" id="IPR003599">
    <property type="entry name" value="Ig_sub"/>
</dbReference>
<dbReference type="GO" id="GO:0019221">
    <property type="term" value="P:cytokine-mediated signaling pathway"/>
    <property type="evidence" value="ECO:0007669"/>
    <property type="project" value="TreeGrafter"/>
</dbReference>
<dbReference type="InParanoid" id="A0A6P6DXL2"/>
<dbReference type="InterPro" id="IPR036179">
    <property type="entry name" value="Ig-like_dom_sf"/>
</dbReference>
<feature type="signal peptide" evidence="12">
    <location>
        <begin position="1"/>
        <end position="20"/>
    </location>
</feature>
<keyword evidence="9" id="KW-0325">Glycoprotein</keyword>
<dbReference type="SMART" id="SM00408">
    <property type="entry name" value="IGc2"/>
    <property type="match status" value="4"/>
</dbReference>
<dbReference type="PROSITE" id="PS50835">
    <property type="entry name" value="IG_LIKE"/>
    <property type="match status" value="4"/>
</dbReference>
<keyword evidence="7 11" id="KW-0472">Membrane</keyword>
<dbReference type="SUPFAM" id="SSF48726">
    <property type="entry name" value="Immunoglobulin"/>
    <property type="match status" value="6"/>
</dbReference>
<accession>A0A6P6DXL2</accession>
<proteinExistence type="predicted"/>
<evidence type="ECO:0000259" key="13">
    <source>
        <dbReference type="PROSITE" id="PS50835"/>
    </source>
</evidence>
<dbReference type="FunFam" id="2.60.40.10:FF:000049">
    <property type="entry name" value="Leukocyte immunoglobulin-like receptor subfamily B member 1"/>
    <property type="match status" value="6"/>
</dbReference>
<name>A0A6P6DXL2_OCTDE</name>
<dbReference type="GO" id="GO:0005886">
    <property type="term" value="C:plasma membrane"/>
    <property type="evidence" value="ECO:0007669"/>
    <property type="project" value="UniProtKB-SubCell"/>
</dbReference>
<dbReference type="FunCoup" id="A0A6P6DXL2">
    <property type="interactions" value="400"/>
</dbReference>
<evidence type="ECO:0000256" key="4">
    <source>
        <dbReference type="ARBA" id="ARBA00022729"/>
    </source>
</evidence>
<feature type="domain" description="Ig-like" evidence="13">
    <location>
        <begin position="17"/>
        <end position="114"/>
    </location>
</feature>
<feature type="domain" description="Ig-like" evidence="13">
    <location>
        <begin position="224"/>
        <end position="315"/>
    </location>
</feature>
<evidence type="ECO:0000256" key="6">
    <source>
        <dbReference type="ARBA" id="ARBA00022989"/>
    </source>
</evidence>
<dbReference type="AlphaFoldDB" id="A0A6P6DXL2"/>
<dbReference type="GeneID" id="101582201"/>
<dbReference type="OrthoDB" id="9427497at2759"/>
<dbReference type="InterPro" id="IPR050412">
    <property type="entry name" value="Ig-like_Receptors_ImmuneReg"/>
</dbReference>
<comment type="subcellular location">
    <subcellularLocation>
        <location evidence="1">Cell membrane</location>
        <topology evidence="1">Single-pass membrane protein</topology>
    </subcellularLocation>
</comment>
<dbReference type="InterPro" id="IPR003598">
    <property type="entry name" value="Ig_sub2"/>
</dbReference>
<keyword evidence="5" id="KW-0677">Repeat</keyword>
<sequence>MMPSLTALLCLGMSVGPSIQVQSGTLPKPRLWAEPGPVISLGATVDLWCAWTLGAQQCHLLKEGISVPWRTQTFEMPMNTTKFSIPSMTEHDAGRYHCYYNSSAGRSEPSEPLELVVTGVHNKPRLSALPSPVVMSGKTATLQCGSLQKYDRFILTEERGAKNSWTQNSQRGGLRGQVQAMFRVGPVTPSHRWTFRCYGCYRIQPQVWSEPSDTLELVVPGTLPKASFWAEPSSVIPPSKPVALLCEGTLDTQEYYLDKEGWPVNWDRQTSAAPMSRTKFSIPSMRANDAGRYRCYYRTPAGWSQPSEPLELVVTGVYSKPSLSALPSPVVNLGENITLQCASQRGFHRFILTEEGGDKRSWTLDSQHNRGNFQALFTVGPVIPKHNWTLKCYGYDKKNMQVWSEPSDALQLLISGQSRKPSLLTQQSPILAPGHNLTLQCRSDLGYDTFALSKEGAGDLPQHPSRQPQAGLFQADFFLGPGKRSHGGRYRCYGRRNHSSEWSAPSEPLDILIPGQLTATPSLSVHPRPPVSSGENVKLLCQSQNPMDTFLLYKEGAADCPLHLRSEPRAQQSQAEFSLGAASLDLRGTYWCYASQNSTPYLLSQPSDTVDLEVSATHVQDYTVGNLVRMGLAGVVLIVLGILLFKDQHSQSTTQDAAMM</sequence>
<dbReference type="GO" id="GO:0032396">
    <property type="term" value="F:inhibitory MHC class I receptor activity"/>
    <property type="evidence" value="ECO:0007669"/>
    <property type="project" value="TreeGrafter"/>
</dbReference>
<feature type="transmembrane region" description="Helical" evidence="11">
    <location>
        <begin position="627"/>
        <end position="645"/>
    </location>
</feature>
<keyword evidence="4 12" id="KW-0732">Signal</keyword>
<evidence type="ECO:0000313" key="14">
    <source>
        <dbReference type="Proteomes" id="UP000515203"/>
    </source>
</evidence>
<keyword evidence="10" id="KW-0393">Immunoglobulin domain</keyword>
<dbReference type="InterPro" id="IPR013783">
    <property type="entry name" value="Ig-like_fold"/>
</dbReference>
<dbReference type="RefSeq" id="XP_023564508.1">
    <property type="nucleotide sequence ID" value="XM_023708740.1"/>
</dbReference>
<keyword evidence="14" id="KW-1185">Reference proteome</keyword>
<feature type="domain" description="Ig-like" evidence="13">
    <location>
        <begin position="521"/>
        <end position="615"/>
    </location>
</feature>
<evidence type="ECO:0000256" key="9">
    <source>
        <dbReference type="ARBA" id="ARBA00023180"/>
    </source>
</evidence>